<gene>
    <name evidence="11" type="ORF">R8Z52_22805</name>
</gene>
<dbReference type="InterPro" id="IPR010325">
    <property type="entry name" value="Rhamnogal_lyase"/>
</dbReference>
<dbReference type="Gene3D" id="2.70.98.10">
    <property type="match status" value="1"/>
</dbReference>
<comment type="catalytic activity">
    <reaction evidence="1">
        <text>Endotype eliminative cleavage of L-alpha-rhamnopyranosyl-(1-&gt;4)-alpha-D-galactopyranosyluronic acid bonds of rhamnogalacturonan I domains in ramified hairy regions of pectin leaving L-rhamnopyranose at the reducing end and 4-deoxy-4,5-unsaturated D-galactopyranosyluronic acid at the non-reducing end.</text>
        <dbReference type="EC" id="4.2.2.23"/>
    </reaction>
</comment>
<feature type="domain" description="Rhamnogalacturonan lyase" evidence="9">
    <location>
        <begin position="419"/>
        <end position="574"/>
    </location>
</feature>
<dbReference type="Pfam" id="PF06045">
    <property type="entry name" value="Rhamnogal_lyase"/>
    <property type="match status" value="1"/>
</dbReference>
<evidence type="ECO:0000256" key="4">
    <source>
        <dbReference type="ARBA" id="ARBA00012437"/>
    </source>
</evidence>
<dbReference type="InterPro" id="IPR051850">
    <property type="entry name" value="Polysacch_Lyase_4"/>
</dbReference>
<dbReference type="EC" id="4.2.2.23" evidence="4"/>
<organism evidence="11 12">
    <name type="scientific">Vibrio porteresiae DSM 19223</name>
    <dbReference type="NCBI Taxonomy" id="1123496"/>
    <lineage>
        <taxon>Bacteria</taxon>
        <taxon>Pseudomonadati</taxon>
        <taxon>Pseudomonadota</taxon>
        <taxon>Gammaproteobacteria</taxon>
        <taxon>Vibrionales</taxon>
        <taxon>Vibrionaceae</taxon>
        <taxon>Vibrio</taxon>
    </lineage>
</organism>
<dbReference type="SUPFAM" id="SSF49785">
    <property type="entry name" value="Galactose-binding domain-like"/>
    <property type="match status" value="1"/>
</dbReference>
<accession>A0ABZ0QK01</accession>
<dbReference type="GO" id="GO:0016829">
    <property type="term" value="F:lyase activity"/>
    <property type="evidence" value="ECO:0007669"/>
    <property type="project" value="UniProtKB-KW"/>
</dbReference>
<name>A0ABZ0QK01_9VIBR</name>
<comment type="subcellular location">
    <subcellularLocation>
        <location evidence="2">Secreted</location>
    </subcellularLocation>
</comment>
<comment type="similarity">
    <text evidence="3">Belongs to the polysaccharide lyase 4 family.</text>
</comment>
<dbReference type="InterPro" id="IPR011013">
    <property type="entry name" value="Gal_mutarotase_sf_dom"/>
</dbReference>
<dbReference type="SUPFAM" id="SSF74650">
    <property type="entry name" value="Galactose mutarotase-like"/>
    <property type="match status" value="1"/>
</dbReference>
<evidence type="ECO:0000256" key="6">
    <source>
        <dbReference type="ARBA" id="ARBA00022729"/>
    </source>
</evidence>
<keyword evidence="7 11" id="KW-0456">Lyase</keyword>
<dbReference type="Gene3D" id="2.60.40.1120">
    <property type="entry name" value="Carboxypeptidase-like, regulatory domain"/>
    <property type="match status" value="1"/>
</dbReference>
<evidence type="ECO:0000256" key="7">
    <source>
        <dbReference type="ARBA" id="ARBA00023239"/>
    </source>
</evidence>
<dbReference type="Gene3D" id="2.60.120.260">
    <property type="entry name" value="Galactose-binding domain-like"/>
    <property type="match status" value="1"/>
</dbReference>
<dbReference type="PANTHER" id="PTHR32018">
    <property type="entry name" value="RHAMNOGALACTURONATE LYASE FAMILY PROTEIN"/>
    <property type="match status" value="1"/>
</dbReference>
<keyword evidence="6 8" id="KW-0732">Signal</keyword>
<dbReference type="Pfam" id="PF14683">
    <property type="entry name" value="CBM-like"/>
    <property type="match status" value="1"/>
</dbReference>
<proteinExistence type="inferred from homology"/>
<dbReference type="Pfam" id="PF14686">
    <property type="entry name" value="fn3_3"/>
    <property type="match status" value="1"/>
</dbReference>
<reference evidence="11 12" key="1">
    <citation type="submission" date="2023-11" db="EMBL/GenBank/DDBJ databases">
        <title>Plant-associative lifestyle of Vibrio porteresiae and its evolutionary dynamics.</title>
        <authorList>
            <person name="Rameshkumar N."/>
            <person name="Kirti K."/>
        </authorList>
    </citation>
    <scope>NUCLEOTIDE SEQUENCE [LARGE SCALE GENOMIC DNA]</scope>
    <source>
        <strain evidence="11 12">MSSRF30</strain>
    </source>
</reference>
<keyword evidence="5" id="KW-0964">Secreted</keyword>
<feature type="domain" description="Rhamnogalacturonan lyase" evidence="10">
    <location>
        <begin position="340"/>
        <end position="389"/>
    </location>
</feature>
<dbReference type="CDD" id="cd10320">
    <property type="entry name" value="RGL4_N"/>
    <property type="match status" value="1"/>
</dbReference>
<dbReference type="InterPro" id="IPR014718">
    <property type="entry name" value="GH-type_carb-bd"/>
</dbReference>
<evidence type="ECO:0000256" key="5">
    <source>
        <dbReference type="ARBA" id="ARBA00022525"/>
    </source>
</evidence>
<dbReference type="SUPFAM" id="SSF49452">
    <property type="entry name" value="Starch-binding domain-like"/>
    <property type="match status" value="1"/>
</dbReference>
<evidence type="ECO:0000256" key="8">
    <source>
        <dbReference type="SAM" id="SignalP"/>
    </source>
</evidence>
<evidence type="ECO:0000256" key="1">
    <source>
        <dbReference type="ARBA" id="ARBA00001324"/>
    </source>
</evidence>
<sequence length="579" mass="64771">MKSLKQSRTLIALGLLVTSSYALADVTLTQSGDTVTISNNQLSVTLDTTNATVTDIHPTGGVNLVENLSALHADPADVQTFYLDYHTGVSGGGKSFVPTSYQVVSQSTSQVHLLFTGADDAYLQLEYHFILRDGMSGIYSYVVAKNPHETTQRVAELRTVYRFDARVMDTVYNGLRSDTPLLYAQLDELTKIQDETWQLNDGSYYSKYDLANYTREAPFWGVYGGGYGAWMIPASYEYYPGDPQMQELIVHQDGIALNYLTGAHLGSPDMQAPSGWEKLYGPWFVYINQGSSQEMLKDAAKQAQSERKQWPYPWMSDERYPLERGTLSGSIKAKYPVQLVLTSATGEAFDTETLGYSYSVKPDKHGHFTLNNIRPGDYQLTAYALAGSQTGTLFEKPLSITSRHQEINLTVPRWKRDVIWQIGQSNRRADEFALAHQERNYRWKDEVPANLTYTIGKSRAQHDWYYAQTQVGGSWDIHFTLRHAKKARLDVAFAAASNSGMTDPTTPTVEVLVNGQSLTTLAYDNDKAIYRSALQSGLYHLASIEVPANLLKRGENQIRFTLEGGAVMYDTVVLSQDKK</sequence>
<dbReference type="CDD" id="cd10317">
    <property type="entry name" value="RGL4_C"/>
    <property type="match status" value="1"/>
</dbReference>
<dbReference type="InterPro" id="IPR029413">
    <property type="entry name" value="RG-lyase_II"/>
</dbReference>
<dbReference type="InterPro" id="IPR013784">
    <property type="entry name" value="Carb-bd-like_fold"/>
</dbReference>
<dbReference type="PANTHER" id="PTHR32018:SF1">
    <property type="entry name" value="RHAMNOGALACTURONAN ENDOLYASE"/>
    <property type="match status" value="1"/>
</dbReference>
<evidence type="ECO:0000313" key="11">
    <source>
        <dbReference type="EMBL" id="WPC75753.1"/>
    </source>
</evidence>
<evidence type="ECO:0000259" key="10">
    <source>
        <dbReference type="Pfam" id="PF14686"/>
    </source>
</evidence>
<feature type="chain" id="PRO_5047431564" description="rhamnogalacturonan endolyase" evidence="8">
    <location>
        <begin position="25"/>
        <end position="579"/>
    </location>
</feature>
<dbReference type="InterPro" id="IPR029411">
    <property type="entry name" value="RG-lyase_III"/>
</dbReference>
<dbReference type="RefSeq" id="WP_261897729.1">
    <property type="nucleotide sequence ID" value="NZ_AP024896.1"/>
</dbReference>
<protein>
    <recommendedName>
        <fullName evidence="4">rhamnogalacturonan endolyase</fullName>
        <ecNumber evidence="4">4.2.2.23</ecNumber>
    </recommendedName>
</protein>
<evidence type="ECO:0000256" key="3">
    <source>
        <dbReference type="ARBA" id="ARBA00010418"/>
    </source>
</evidence>
<dbReference type="EMBL" id="CP138204">
    <property type="protein sequence ID" value="WPC75753.1"/>
    <property type="molecule type" value="Genomic_DNA"/>
</dbReference>
<dbReference type="Proteomes" id="UP001304071">
    <property type="component" value="Chromosome 2"/>
</dbReference>
<evidence type="ECO:0000313" key="12">
    <source>
        <dbReference type="Proteomes" id="UP001304071"/>
    </source>
</evidence>
<feature type="signal peptide" evidence="8">
    <location>
        <begin position="1"/>
        <end position="24"/>
    </location>
</feature>
<evidence type="ECO:0000259" key="9">
    <source>
        <dbReference type="Pfam" id="PF14683"/>
    </source>
</evidence>
<dbReference type="InterPro" id="IPR008979">
    <property type="entry name" value="Galactose-bd-like_sf"/>
</dbReference>
<evidence type="ECO:0000256" key="2">
    <source>
        <dbReference type="ARBA" id="ARBA00004613"/>
    </source>
</evidence>
<keyword evidence="12" id="KW-1185">Reference proteome</keyword>